<evidence type="ECO:0000256" key="1">
    <source>
        <dbReference type="SAM" id="MobiDB-lite"/>
    </source>
</evidence>
<dbReference type="WBParaSite" id="Gr19_v10_g10386.t1">
    <property type="protein sequence ID" value="Gr19_v10_g10386.t1"/>
    <property type="gene ID" value="Gr19_v10_g10386"/>
</dbReference>
<protein>
    <submittedName>
        <fullName evidence="3">Uncharacterized protein</fullName>
    </submittedName>
</protein>
<name>A0A914GTZ1_GLORO</name>
<feature type="region of interest" description="Disordered" evidence="1">
    <location>
        <begin position="1"/>
        <end position="172"/>
    </location>
</feature>
<sequence length="339" mass="37063">MRGKTNAGTGREGQSAGAEVGKNERKKMRLGQEERRNNVEDGGGRGEGMTKTGPEEMKKTGPEEMTKSGPEEMKKTGPEEMTKSGPEEMTKTGPEEMTKSGPEEMTKTGLEEMTKSGPEEMTKTGPEEMTKTGPEEMEKTGPEEMEKTDPEEMEKTGLERGREEDEKSLELAEPSVGLGQVVQRRHFRTYSVYEAVQPLTKRAEVKARKGGRPEVEEDGKRTGANVALEDGKMWEDEAVLEAGTGNGGDEAVLEAGTEDRGGEAVEDVTGEGGDEAGEEMQSFCWMMEVNWMKAPQLLKIFVGCVAVVAAPFCTSRELQLDLTQSGRRLHPFLLGVTVF</sequence>
<accession>A0A914GTZ1</accession>
<reference evidence="3" key="1">
    <citation type="submission" date="2022-11" db="UniProtKB">
        <authorList>
            <consortium name="WormBaseParasite"/>
        </authorList>
    </citation>
    <scope>IDENTIFICATION</scope>
</reference>
<feature type="compositionally biased region" description="Basic and acidic residues" evidence="1">
    <location>
        <begin position="53"/>
        <end position="170"/>
    </location>
</feature>
<keyword evidence="2" id="KW-1185">Reference proteome</keyword>
<evidence type="ECO:0000313" key="2">
    <source>
        <dbReference type="Proteomes" id="UP000887572"/>
    </source>
</evidence>
<evidence type="ECO:0000313" key="3">
    <source>
        <dbReference type="WBParaSite" id="Gr19_v10_g10386.t1"/>
    </source>
</evidence>
<dbReference type="Proteomes" id="UP000887572">
    <property type="component" value="Unplaced"/>
</dbReference>
<organism evidence="2 3">
    <name type="scientific">Globodera rostochiensis</name>
    <name type="common">Golden nematode worm</name>
    <name type="synonym">Heterodera rostochiensis</name>
    <dbReference type="NCBI Taxonomy" id="31243"/>
    <lineage>
        <taxon>Eukaryota</taxon>
        <taxon>Metazoa</taxon>
        <taxon>Ecdysozoa</taxon>
        <taxon>Nematoda</taxon>
        <taxon>Chromadorea</taxon>
        <taxon>Rhabditida</taxon>
        <taxon>Tylenchina</taxon>
        <taxon>Tylenchomorpha</taxon>
        <taxon>Tylenchoidea</taxon>
        <taxon>Heteroderidae</taxon>
        <taxon>Heteroderinae</taxon>
        <taxon>Globodera</taxon>
    </lineage>
</organism>
<feature type="compositionally biased region" description="Basic and acidic residues" evidence="1">
    <location>
        <begin position="30"/>
        <end position="44"/>
    </location>
</feature>
<dbReference type="AlphaFoldDB" id="A0A914GTZ1"/>
<proteinExistence type="predicted"/>